<evidence type="ECO:0000256" key="2">
    <source>
        <dbReference type="PROSITE-ProRule" id="PRU00409"/>
    </source>
</evidence>
<dbReference type="GO" id="GO:0005737">
    <property type="term" value="C:cytoplasm"/>
    <property type="evidence" value="ECO:0007669"/>
    <property type="project" value="TreeGrafter"/>
</dbReference>
<accession>A0A1Q2SP79</accession>
<keyword evidence="2" id="KW-0067">ATP-binding</keyword>
<dbReference type="Pfam" id="PF08443">
    <property type="entry name" value="RimK"/>
    <property type="match status" value="1"/>
</dbReference>
<dbReference type="PROSITE" id="PS50975">
    <property type="entry name" value="ATP_GRASP"/>
    <property type="match status" value="1"/>
</dbReference>
<dbReference type="AlphaFoldDB" id="A0A1Q2SP79"/>
<keyword evidence="2" id="KW-0547">Nucleotide-binding</keyword>
<evidence type="ECO:0000256" key="1">
    <source>
        <dbReference type="ARBA" id="ARBA00023211"/>
    </source>
</evidence>
<dbReference type="Gene3D" id="3.30.1490.20">
    <property type="entry name" value="ATP-grasp fold, A domain"/>
    <property type="match status" value="1"/>
</dbReference>
<dbReference type="GO" id="GO:0009432">
    <property type="term" value="P:SOS response"/>
    <property type="evidence" value="ECO:0007669"/>
    <property type="project" value="TreeGrafter"/>
</dbReference>
<organism evidence="4 5">
    <name type="scientific">Candidatus Nitrosoglobus terrae</name>
    <dbReference type="NCBI Taxonomy" id="1630141"/>
    <lineage>
        <taxon>Bacteria</taxon>
        <taxon>Pseudomonadati</taxon>
        <taxon>Pseudomonadota</taxon>
        <taxon>Gammaproteobacteria</taxon>
        <taxon>Chromatiales</taxon>
        <taxon>Chromatiaceae</taxon>
        <taxon>Candidatus Nitrosoglobus</taxon>
    </lineage>
</organism>
<gene>
    <name evidence="4" type="ORF">TAO_1578</name>
</gene>
<dbReference type="Gene3D" id="3.30.470.20">
    <property type="entry name" value="ATP-grasp fold, B domain"/>
    <property type="match status" value="1"/>
</dbReference>
<dbReference type="PANTHER" id="PTHR21621">
    <property type="entry name" value="RIBOSOMAL PROTEIN S6 MODIFICATION PROTEIN"/>
    <property type="match status" value="1"/>
</dbReference>
<dbReference type="InterPro" id="IPR013651">
    <property type="entry name" value="ATP-grasp_RimK-type"/>
</dbReference>
<dbReference type="SUPFAM" id="SSF56059">
    <property type="entry name" value="Glutathione synthetase ATP-binding domain-like"/>
    <property type="match status" value="1"/>
</dbReference>
<keyword evidence="1" id="KW-0464">Manganese</keyword>
<dbReference type="EMBL" id="AP014836">
    <property type="protein sequence ID" value="BAW80948.1"/>
    <property type="molecule type" value="Genomic_DNA"/>
</dbReference>
<evidence type="ECO:0000313" key="4">
    <source>
        <dbReference type="EMBL" id="BAW80948.1"/>
    </source>
</evidence>
<keyword evidence="4" id="KW-0436">Ligase</keyword>
<dbReference type="InterPro" id="IPR025839">
    <property type="entry name" value="RLAN_dom"/>
</dbReference>
<proteinExistence type="predicted"/>
<feature type="domain" description="ATP-grasp" evidence="3">
    <location>
        <begin position="291"/>
        <end position="481"/>
    </location>
</feature>
<name>A0A1Q2SP79_9GAMM</name>
<dbReference type="Pfam" id="PF14401">
    <property type="entry name" value="RLAN"/>
    <property type="match status" value="1"/>
</dbReference>
<sequence length="492" mass="56797">MAEHILLVENLSDWKADYPSFSVVAAKDYLTLPVYSKKKHLHIVNLCRSYRYLSLGYYCSLLAEARGHRSIPTVRTIQDLSRKAIYSLDTEDLDSKLHKILTRRQENGDSTTFTLTLFFGQCEVGELKELAYQLFGVFRAPILRVEFKLQGSWRIATLKPLSLHTLKKDQMEAFFTALKDHLSRPWRKPRNRSHYPYDLAVLYNPQEQLPPSDPQALKKLIRVGKRYGVNVELIQRQDYARLAEYDALFIRETTQITHYTYRFAKKAESEGMVVIDDPDSILRCTNKIYLKELLEGNQLPIPKTVILRKDNWEEVEQQIAYPIVIKVPDGSFSRGVFKVENKVELLQVTKQLFKDSDLLLAQEFVYTTFDWRIGVLNKEVLFACRYFMSRKHWQILNHNAPGRPKHGGYETLKIADVPAKVIQVGLRAATLIGDGLYGVDLKETARGVKVIEVNDNPNIDSGVEDQVLKDELYQRLIEVFVARLERQRGGKG</sequence>
<dbReference type="GO" id="GO:0018169">
    <property type="term" value="F:ribosomal S6-glutamic acid ligase activity"/>
    <property type="evidence" value="ECO:0007669"/>
    <property type="project" value="TreeGrafter"/>
</dbReference>
<dbReference type="Gene3D" id="3.40.50.20">
    <property type="match status" value="1"/>
</dbReference>
<protein>
    <submittedName>
        <fullName evidence="4">Carboxylate--amine ligase</fullName>
    </submittedName>
</protein>
<dbReference type="RefSeq" id="WP_096527439.1">
    <property type="nucleotide sequence ID" value="NZ_AP014836.1"/>
</dbReference>
<dbReference type="InterPro" id="IPR013815">
    <property type="entry name" value="ATP_grasp_subdomain_1"/>
</dbReference>
<dbReference type="Proteomes" id="UP000243679">
    <property type="component" value="Chromosome"/>
</dbReference>
<keyword evidence="5" id="KW-1185">Reference proteome</keyword>
<dbReference type="InterPro" id="IPR011761">
    <property type="entry name" value="ATP-grasp"/>
</dbReference>
<dbReference type="GO" id="GO:0005524">
    <property type="term" value="F:ATP binding"/>
    <property type="evidence" value="ECO:0007669"/>
    <property type="project" value="UniProtKB-UniRule"/>
</dbReference>
<evidence type="ECO:0000313" key="5">
    <source>
        <dbReference type="Proteomes" id="UP000243679"/>
    </source>
</evidence>
<dbReference type="OrthoDB" id="9800957at2"/>
<dbReference type="PANTHER" id="PTHR21621:SF0">
    <property type="entry name" value="BETA-CITRYLGLUTAMATE SYNTHASE B-RELATED"/>
    <property type="match status" value="1"/>
</dbReference>
<evidence type="ECO:0000259" key="3">
    <source>
        <dbReference type="PROSITE" id="PS50975"/>
    </source>
</evidence>
<dbReference type="KEGG" id="ntt:TAO_1578"/>
<dbReference type="GO" id="GO:0046872">
    <property type="term" value="F:metal ion binding"/>
    <property type="evidence" value="ECO:0007669"/>
    <property type="project" value="InterPro"/>
</dbReference>
<reference evidence="4 5" key="1">
    <citation type="journal article" date="2017" name="ISME J.">
        <title>An acid-tolerant ammonia-oxidizing ?-proteobacterium from soil.</title>
        <authorList>
            <person name="Hayatsu M."/>
            <person name="Tago K."/>
            <person name="Uchiyama I."/>
            <person name="Toyoda A."/>
            <person name="Wang Y."/>
            <person name="Shimomura Y."/>
            <person name="Okubo T."/>
            <person name="Kurisu F."/>
            <person name="Hirono Y."/>
            <person name="Nonaka K."/>
            <person name="Akiyama H."/>
            <person name="Itoh T."/>
            <person name="Takami H."/>
        </authorList>
    </citation>
    <scope>NUCLEOTIDE SEQUENCE [LARGE SCALE GENOMIC DNA]</scope>
    <source>
        <strain evidence="4 5">TAO100</strain>
    </source>
</reference>